<dbReference type="InterPro" id="IPR010987">
    <property type="entry name" value="Glutathione-S-Trfase_C-like"/>
</dbReference>
<reference evidence="10 11" key="1">
    <citation type="journal article" date="2007" name="Nature">
        <title>Evolution of genes and genomes on the Drosophila phylogeny.</title>
        <authorList>
            <consortium name="Drosophila 12 Genomes Consortium"/>
            <person name="Clark A.G."/>
            <person name="Eisen M.B."/>
            <person name="Smith D.R."/>
            <person name="Bergman C.M."/>
            <person name="Oliver B."/>
            <person name="Markow T.A."/>
            <person name="Kaufman T.C."/>
            <person name="Kellis M."/>
            <person name="Gelbart W."/>
            <person name="Iyer V.N."/>
            <person name="Pollard D.A."/>
            <person name="Sackton T.B."/>
            <person name="Larracuente A.M."/>
            <person name="Singh N.D."/>
            <person name="Abad J.P."/>
            <person name="Abt D.N."/>
            <person name="Adryan B."/>
            <person name="Aguade M."/>
            <person name="Akashi H."/>
            <person name="Anderson W.W."/>
            <person name="Aquadro C.F."/>
            <person name="Ardell D.H."/>
            <person name="Arguello R."/>
            <person name="Artieri C.G."/>
            <person name="Barbash D.A."/>
            <person name="Barker D."/>
            <person name="Barsanti P."/>
            <person name="Batterham P."/>
            <person name="Batzoglou S."/>
            <person name="Begun D."/>
            <person name="Bhutkar A."/>
            <person name="Blanco E."/>
            <person name="Bosak S.A."/>
            <person name="Bradley R.K."/>
            <person name="Brand A.D."/>
            <person name="Brent M.R."/>
            <person name="Brooks A.N."/>
            <person name="Brown R.H."/>
            <person name="Butlin R.K."/>
            <person name="Caggese C."/>
            <person name="Calvi B.R."/>
            <person name="Bernardo de Carvalho A."/>
            <person name="Caspi A."/>
            <person name="Castrezana S."/>
            <person name="Celniker S.E."/>
            <person name="Chang J.L."/>
            <person name="Chapple C."/>
            <person name="Chatterji S."/>
            <person name="Chinwalla A."/>
            <person name="Civetta A."/>
            <person name="Clifton S.W."/>
            <person name="Comeron J.M."/>
            <person name="Costello J.C."/>
            <person name="Coyne J.A."/>
            <person name="Daub J."/>
            <person name="David R.G."/>
            <person name="Delcher A.L."/>
            <person name="Delehaunty K."/>
            <person name="Do C.B."/>
            <person name="Ebling H."/>
            <person name="Edwards K."/>
            <person name="Eickbush T."/>
            <person name="Evans J.D."/>
            <person name="Filipski A."/>
            <person name="Findeiss S."/>
            <person name="Freyhult E."/>
            <person name="Fulton L."/>
            <person name="Fulton R."/>
            <person name="Garcia A.C."/>
            <person name="Gardiner A."/>
            <person name="Garfield D.A."/>
            <person name="Garvin B.E."/>
            <person name="Gibson G."/>
            <person name="Gilbert D."/>
            <person name="Gnerre S."/>
            <person name="Godfrey J."/>
            <person name="Good R."/>
            <person name="Gotea V."/>
            <person name="Gravely B."/>
            <person name="Greenberg A.J."/>
            <person name="Griffiths-Jones S."/>
            <person name="Gross S."/>
            <person name="Guigo R."/>
            <person name="Gustafson E.A."/>
            <person name="Haerty W."/>
            <person name="Hahn M.W."/>
            <person name="Halligan D.L."/>
            <person name="Halpern A.L."/>
            <person name="Halter G.M."/>
            <person name="Han M.V."/>
            <person name="Heger A."/>
            <person name="Hillier L."/>
            <person name="Hinrichs A.S."/>
            <person name="Holmes I."/>
            <person name="Hoskins R.A."/>
            <person name="Hubisz M.J."/>
            <person name="Hultmark D."/>
            <person name="Huntley M.A."/>
            <person name="Jaffe D.B."/>
            <person name="Jagadeeshan S."/>
            <person name="Jeck W.R."/>
            <person name="Johnson J."/>
            <person name="Jones C.D."/>
            <person name="Jordan W.C."/>
            <person name="Karpen G.H."/>
            <person name="Kataoka E."/>
            <person name="Keightley P.D."/>
            <person name="Kheradpour P."/>
            <person name="Kirkness E.F."/>
            <person name="Koerich L.B."/>
            <person name="Kristiansen K."/>
            <person name="Kudrna D."/>
            <person name="Kulathinal R.J."/>
            <person name="Kumar S."/>
            <person name="Kwok R."/>
            <person name="Lander E."/>
            <person name="Langley C.H."/>
            <person name="Lapoint R."/>
            <person name="Lazzaro B.P."/>
            <person name="Lee S.J."/>
            <person name="Levesque L."/>
            <person name="Li R."/>
            <person name="Lin C.F."/>
            <person name="Lin M.F."/>
            <person name="Lindblad-Toh K."/>
            <person name="Llopart A."/>
            <person name="Long M."/>
            <person name="Low L."/>
            <person name="Lozovsky E."/>
            <person name="Lu J."/>
            <person name="Luo M."/>
            <person name="Machado C.A."/>
            <person name="Makalowski W."/>
            <person name="Marzo M."/>
            <person name="Matsuda M."/>
            <person name="Matzkin L."/>
            <person name="McAllister B."/>
            <person name="McBride C.S."/>
            <person name="McKernan B."/>
            <person name="McKernan K."/>
            <person name="Mendez-Lago M."/>
            <person name="Minx P."/>
            <person name="Mollenhauer M.U."/>
            <person name="Montooth K."/>
            <person name="Mount S.M."/>
            <person name="Mu X."/>
            <person name="Myers E."/>
            <person name="Negre B."/>
            <person name="Newfeld S."/>
            <person name="Nielsen R."/>
            <person name="Noor M.A."/>
            <person name="O'Grady P."/>
            <person name="Pachter L."/>
            <person name="Papaceit M."/>
            <person name="Parisi M.J."/>
            <person name="Parisi M."/>
            <person name="Parts L."/>
            <person name="Pedersen J.S."/>
            <person name="Pesole G."/>
            <person name="Phillippy A.M."/>
            <person name="Ponting C.P."/>
            <person name="Pop M."/>
            <person name="Porcelli D."/>
            <person name="Powell J.R."/>
            <person name="Prohaska S."/>
            <person name="Pruitt K."/>
            <person name="Puig M."/>
            <person name="Quesneville H."/>
            <person name="Ram K.R."/>
            <person name="Rand D."/>
            <person name="Rasmussen M.D."/>
            <person name="Reed L.K."/>
            <person name="Reenan R."/>
            <person name="Reily A."/>
            <person name="Remington K.A."/>
            <person name="Rieger T.T."/>
            <person name="Ritchie M.G."/>
            <person name="Robin C."/>
            <person name="Rogers Y.H."/>
            <person name="Rohde C."/>
            <person name="Rozas J."/>
            <person name="Rubenfield M.J."/>
            <person name="Ruiz A."/>
            <person name="Russo S."/>
            <person name="Salzberg S.L."/>
            <person name="Sanchez-Gracia A."/>
            <person name="Saranga D.J."/>
            <person name="Sato H."/>
            <person name="Schaeffer S.W."/>
            <person name="Schatz M.C."/>
            <person name="Schlenke T."/>
            <person name="Schwartz R."/>
            <person name="Segarra C."/>
            <person name="Singh R.S."/>
            <person name="Sirot L."/>
            <person name="Sirota M."/>
            <person name="Sisneros N.B."/>
            <person name="Smith C.D."/>
            <person name="Smith T.F."/>
            <person name="Spieth J."/>
            <person name="Stage D.E."/>
            <person name="Stark A."/>
            <person name="Stephan W."/>
            <person name="Strausberg R.L."/>
            <person name="Strempel S."/>
            <person name="Sturgill D."/>
            <person name="Sutton G."/>
            <person name="Sutton G.G."/>
            <person name="Tao W."/>
            <person name="Teichmann S."/>
            <person name="Tobari Y.N."/>
            <person name="Tomimura Y."/>
            <person name="Tsolas J.M."/>
            <person name="Valente V.L."/>
            <person name="Venter E."/>
            <person name="Venter J.C."/>
            <person name="Vicario S."/>
            <person name="Vieira F.G."/>
            <person name="Vilella A.J."/>
            <person name="Villasante A."/>
            <person name="Walenz B."/>
            <person name="Wang J."/>
            <person name="Wasserman M."/>
            <person name="Watts T."/>
            <person name="Wilson D."/>
            <person name="Wilson R.K."/>
            <person name="Wing R.A."/>
            <person name="Wolfner M.F."/>
            <person name="Wong A."/>
            <person name="Wong G.K."/>
            <person name="Wu C.I."/>
            <person name="Wu G."/>
            <person name="Yamamoto D."/>
            <person name="Yang H.P."/>
            <person name="Yang S.P."/>
            <person name="Yorke J.A."/>
            <person name="Yoshida K."/>
            <person name="Zdobnov E."/>
            <person name="Zhang P."/>
            <person name="Zhang Y."/>
            <person name="Zimin A.V."/>
            <person name="Baldwin J."/>
            <person name="Abdouelleil A."/>
            <person name="Abdulkadir J."/>
            <person name="Abebe A."/>
            <person name="Abera B."/>
            <person name="Abreu J."/>
            <person name="Acer S.C."/>
            <person name="Aftuck L."/>
            <person name="Alexander A."/>
            <person name="An P."/>
            <person name="Anderson E."/>
            <person name="Anderson S."/>
            <person name="Arachi H."/>
            <person name="Azer M."/>
            <person name="Bachantsang P."/>
            <person name="Barry A."/>
            <person name="Bayul T."/>
            <person name="Berlin A."/>
            <person name="Bessette D."/>
            <person name="Bloom T."/>
            <person name="Blye J."/>
            <person name="Boguslavskiy L."/>
            <person name="Bonnet C."/>
            <person name="Boukhgalter B."/>
            <person name="Bourzgui I."/>
            <person name="Brown A."/>
            <person name="Cahill P."/>
            <person name="Channer S."/>
            <person name="Cheshatsang Y."/>
            <person name="Chuda L."/>
            <person name="Citroen M."/>
            <person name="Collymore A."/>
            <person name="Cooke P."/>
            <person name="Costello M."/>
            <person name="D'Aco K."/>
            <person name="Daza R."/>
            <person name="De Haan G."/>
            <person name="DeGray S."/>
            <person name="DeMaso C."/>
            <person name="Dhargay N."/>
            <person name="Dooley K."/>
            <person name="Dooley E."/>
            <person name="Doricent M."/>
            <person name="Dorje P."/>
            <person name="Dorjee K."/>
            <person name="Dupes A."/>
            <person name="Elong R."/>
            <person name="Falk J."/>
            <person name="Farina A."/>
            <person name="Faro S."/>
            <person name="Ferguson D."/>
            <person name="Fisher S."/>
            <person name="Foley C.D."/>
            <person name="Franke A."/>
            <person name="Friedrich D."/>
            <person name="Gadbois L."/>
            <person name="Gearin G."/>
            <person name="Gearin C.R."/>
            <person name="Giannoukos G."/>
            <person name="Goode T."/>
            <person name="Graham J."/>
            <person name="Grandbois E."/>
            <person name="Grewal S."/>
            <person name="Gyaltsen K."/>
            <person name="Hafez N."/>
            <person name="Hagos B."/>
            <person name="Hall J."/>
            <person name="Henson C."/>
            <person name="Hollinger A."/>
            <person name="Honan T."/>
            <person name="Huard M.D."/>
            <person name="Hughes L."/>
            <person name="Hurhula B."/>
            <person name="Husby M.E."/>
            <person name="Kamat A."/>
            <person name="Kanga B."/>
            <person name="Kashin S."/>
            <person name="Khazanovich D."/>
            <person name="Kisner P."/>
            <person name="Lance K."/>
            <person name="Lara M."/>
            <person name="Lee W."/>
            <person name="Lennon N."/>
            <person name="Letendre F."/>
            <person name="LeVine R."/>
            <person name="Lipovsky A."/>
            <person name="Liu X."/>
            <person name="Liu J."/>
            <person name="Liu S."/>
            <person name="Lokyitsang T."/>
            <person name="Lokyitsang Y."/>
            <person name="Lubonja R."/>
            <person name="Lui A."/>
            <person name="MacDonald P."/>
            <person name="Magnisalis V."/>
            <person name="Maru K."/>
            <person name="Matthews C."/>
            <person name="McCusker W."/>
            <person name="McDonough S."/>
            <person name="Mehta T."/>
            <person name="Meldrim J."/>
            <person name="Meneus L."/>
            <person name="Mihai O."/>
            <person name="Mihalev A."/>
            <person name="Mihova T."/>
            <person name="Mittelman R."/>
            <person name="Mlenga V."/>
            <person name="Montmayeur A."/>
            <person name="Mulrain L."/>
            <person name="Navidi A."/>
            <person name="Naylor J."/>
            <person name="Negash T."/>
            <person name="Nguyen T."/>
            <person name="Nguyen N."/>
            <person name="Nicol R."/>
            <person name="Norbu C."/>
            <person name="Norbu N."/>
            <person name="Novod N."/>
            <person name="O'Neill B."/>
            <person name="Osman S."/>
            <person name="Markiewicz E."/>
            <person name="Oyono O.L."/>
            <person name="Patti C."/>
            <person name="Phunkhang P."/>
            <person name="Pierre F."/>
            <person name="Priest M."/>
            <person name="Raghuraman S."/>
            <person name="Rege F."/>
            <person name="Reyes R."/>
            <person name="Rise C."/>
            <person name="Rogov P."/>
            <person name="Ross K."/>
            <person name="Ryan E."/>
            <person name="Settipalli S."/>
            <person name="Shea T."/>
            <person name="Sherpa N."/>
            <person name="Shi L."/>
            <person name="Shih D."/>
            <person name="Sparrow T."/>
            <person name="Spaulding J."/>
            <person name="Stalker J."/>
            <person name="Stange-Thomann N."/>
            <person name="Stavropoulos S."/>
            <person name="Stone C."/>
            <person name="Strader C."/>
            <person name="Tesfaye S."/>
            <person name="Thomson T."/>
            <person name="Thoulutsang Y."/>
            <person name="Thoulutsang D."/>
            <person name="Topham K."/>
            <person name="Topping I."/>
            <person name="Tsamla T."/>
            <person name="Vassiliev H."/>
            <person name="Vo A."/>
            <person name="Wangchuk T."/>
            <person name="Wangdi T."/>
            <person name="Weiand M."/>
            <person name="Wilkinson J."/>
            <person name="Wilson A."/>
            <person name="Yadav S."/>
            <person name="Young G."/>
            <person name="Yu Q."/>
            <person name="Zembek L."/>
            <person name="Zhong D."/>
            <person name="Zimmer A."/>
            <person name="Zwirko Z."/>
            <person name="Jaffe D.B."/>
            <person name="Alvarez P."/>
            <person name="Brockman W."/>
            <person name="Butler J."/>
            <person name="Chin C."/>
            <person name="Gnerre S."/>
            <person name="Grabherr M."/>
            <person name="Kleber M."/>
            <person name="Mauceli E."/>
            <person name="MacCallum I."/>
        </authorList>
    </citation>
    <scope>NUCLEOTIDE SEQUENCE [LARGE SCALE GENOMIC DNA]</scope>
    <source>
        <strain evidence="11">Tucson 15081-1352.22</strain>
    </source>
</reference>
<dbReference type="Proteomes" id="UP000009192">
    <property type="component" value="Unassembled WGS sequence"/>
</dbReference>
<dbReference type="SMR" id="B4K500"/>
<dbReference type="InterPro" id="IPR034330">
    <property type="entry name" value="GST_Zeta_C"/>
</dbReference>
<evidence type="ECO:0000313" key="10">
    <source>
        <dbReference type="EMBL" id="EDW13971.2"/>
    </source>
</evidence>
<dbReference type="GO" id="GO:0016034">
    <property type="term" value="F:maleylacetoacetate isomerase activity"/>
    <property type="evidence" value="ECO:0007669"/>
    <property type="project" value="UniProtKB-EC"/>
</dbReference>
<dbReference type="InterPro" id="IPR036249">
    <property type="entry name" value="Thioredoxin-like_sf"/>
</dbReference>
<evidence type="ECO:0000256" key="2">
    <source>
        <dbReference type="ARBA" id="ARBA00001955"/>
    </source>
</evidence>
<organism evidence="10 11">
    <name type="scientific">Drosophila mojavensis</name>
    <name type="common">Fruit fly</name>
    <dbReference type="NCBI Taxonomy" id="7230"/>
    <lineage>
        <taxon>Eukaryota</taxon>
        <taxon>Metazoa</taxon>
        <taxon>Ecdysozoa</taxon>
        <taxon>Arthropoda</taxon>
        <taxon>Hexapoda</taxon>
        <taxon>Insecta</taxon>
        <taxon>Pterygota</taxon>
        <taxon>Neoptera</taxon>
        <taxon>Endopterygota</taxon>
        <taxon>Diptera</taxon>
        <taxon>Brachycera</taxon>
        <taxon>Muscomorpha</taxon>
        <taxon>Ephydroidea</taxon>
        <taxon>Drosophilidae</taxon>
        <taxon>Drosophila</taxon>
    </lineage>
</organism>
<dbReference type="CDD" id="cd03191">
    <property type="entry name" value="GST_C_Zeta"/>
    <property type="match status" value="1"/>
</dbReference>
<evidence type="ECO:0000256" key="4">
    <source>
        <dbReference type="ARBA" id="ARBA00010007"/>
    </source>
</evidence>
<dbReference type="InParanoid" id="B4K500"/>
<dbReference type="SFLD" id="SFLDS00019">
    <property type="entry name" value="Glutathione_Transferase_(cytos"/>
    <property type="match status" value="1"/>
</dbReference>
<dbReference type="Gene3D" id="1.20.1050.10">
    <property type="match status" value="1"/>
</dbReference>
<comment type="pathway">
    <text evidence="3">Amino-acid degradation; L-phenylalanine degradation; acetoacetate and fumarate from L-phenylalanine: step 5/6.</text>
</comment>
<dbReference type="PROSITE" id="PS50405">
    <property type="entry name" value="GST_CTER"/>
    <property type="match status" value="1"/>
</dbReference>
<dbReference type="AlphaFoldDB" id="B4K500"/>
<dbReference type="GO" id="GO:0006572">
    <property type="term" value="P:L-tyrosine catabolic process"/>
    <property type="evidence" value="ECO:0007669"/>
    <property type="project" value="UniProtKB-KW"/>
</dbReference>
<comment type="similarity">
    <text evidence="4">Belongs to the GST superfamily. Zeta family.</text>
</comment>
<keyword evidence="11" id="KW-1185">Reference proteome</keyword>
<evidence type="ECO:0000256" key="7">
    <source>
        <dbReference type="ARBA" id="ARBA00023232"/>
    </source>
</evidence>
<dbReference type="NCBIfam" id="TIGR01262">
    <property type="entry name" value="maiA"/>
    <property type="match status" value="1"/>
</dbReference>
<evidence type="ECO:0000256" key="5">
    <source>
        <dbReference type="ARBA" id="ARBA00013199"/>
    </source>
</evidence>
<dbReference type="SFLD" id="SFLDG00358">
    <property type="entry name" value="Main_(cytGST)"/>
    <property type="match status" value="1"/>
</dbReference>
<dbReference type="Pfam" id="PF13417">
    <property type="entry name" value="GST_N_3"/>
    <property type="match status" value="1"/>
</dbReference>
<gene>
    <name evidence="10" type="primary">Dmoj\GI23597</name>
    <name evidence="10" type="ORF">Dmoj_GI23597</name>
</gene>
<dbReference type="CDD" id="cd03042">
    <property type="entry name" value="GST_N_Zeta"/>
    <property type="match status" value="1"/>
</dbReference>
<dbReference type="SUPFAM" id="SSF52833">
    <property type="entry name" value="Thioredoxin-like"/>
    <property type="match status" value="1"/>
</dbReference>
<dbReference type="FunFam" id="1.20.1050.10:FF:000010">
    <property type="entry name" value="Maleylacetoacetate isomerase isoform 1"/>
    <property type="match status" value="1"/>
</dbReference>
<accession>B4K500</accession>
<sequence length="252" mass="28140">MPSAINMSALRSSAGKCLQLAKNGIRSSSSSSTMSSEARPVLYSYFASSCSWRVRIALGLKNIPYDIRPTNLIKPDETYCYTNEYREINPMQQVPALKIDGQTLCDSVVIMHYLDETRPQNPLLPQDPLKRAKVREIVEIICSGIQPLQNRIVLEHLGKEASMAWAQHWISRGFRGLEGVLAASSGKYCVGDEISMADCCLVPQVFNARRFKVNLDAFAKIVEIDQRLAANEIFLACHPHRQPDCPAKLANK</sequence>
<dbReference type="InterPro" id="IPR004045">
    <property type="entry name" value="Glutathione_S-Trfase_N"/>
</dbReference>
<dbReference type="Gene3D" id="3.40.30.10">
    <property type="entry name" value="Glutaredoxin"/>
    <property type="match status" value="1"/>
</dbReference>
<dbReference type="InterPro" id="IPR034333">
    <property type="entry name" value="GST_Zeta_N"/>
</dbReference>
<dbReference type="EMBL" id="CH933806">
    <property type="protein sequence ID" value="EDW13971.2"/>
    <property type="molecule type" value="Genomic_DNA"/>
</dbReference>
<evidence type="ECO:0000259" key="8">
    <source>
        <dbReference type="PROSITE" id="PS50404"/>
    </source>
</evidence>
<dbReference type="OrthoDB" id="202840at2759"/>
<dbReference type="PROSITE" id="PS50404">
    <property type="entry name" value="GST_NTER"/>
    <property type="match status" value="1"/>
</dbReference>
<dbReference type="UniPathway" id="UPA00139">
    <property type="reaction ID" value="UER00340"/>
</dbReference>
<dbReference type="InterPro" id="IPR005955">
    <property type="entry name" value="GST_Zeta"/>
</dbReference>
<evidence type="ECO:0000256" key="6">
    <source>
        <dbReference type="ARBA" id="ARBA00022878"/>
    </source>
</evidence>
<dbReference type="GO" id="GO:0004364">
    <property type="term" value="F:glutathione transferase activity"/>
    <property type="evidence" value="ECO:0007669"/>
    <property type="project" value="EnsemblMetazoa"/>
</dbReference>
<evidence type="ECO:0000313" key="11">
    <source>
        <dbReference type="Proteomes" id="UP000009192"/>
    </source>
</evidence>
<dbReference type="EC" id="5.2.1.2" evidence="5"/>
<evidence type="ECO:0000259" key="9">
    <source>
        <dbReference type="PROSITE" id="PS50405"/>
    </source>
</evidence>
<dbReference type="InterPro" id="IPR036282">
    <property type="entry name" value="Glutathione-S-Trfase_C_sf"/>
</dbReference>
<dbReference type="GO" id="GO:0006559">
    <property type="term" value="P:L-phenylalanine catabolic process"/>
    <property type="evidence" value="ECO:0007669"/>
    <property type="project" value="UniProtKB-UniPathway"/>
</dbReference>
<dbReference type="SUPFAM" id="SSF47616">
    <property type="entry name" value="GST C-terminal domain-like"/>
    <property type="match status" value="1"/>
</dbReference>
<dbReference type="GO" id="GO:0006749">
    <property type="term" value="P:glutathione metabolic process"/>
    <property type="evidence" value="ECO:0007669"/>
    <property type="project" value="EnsemblMetazoa"/>
</dbReference>
<name>B4K500_DROMO</name>
<evidence type="ECO:0000256" key="1">
    <source>
        <dbReference type="ARBA" id="ARBA00001622"/>
    </source>
</evidence>
<dbReference type="GO" id="GO:0005739">
    <property type="term" value="C:mitochondrion"/>
    <property type="evidence" value="ECO:0007669"/>
    <property type="project" value="TreeGrafter"/>
</dbReference>
<dbReference type="InterPro" id="IPR040079">
    <property type="entry name" value="Glutathione_S-Trfase"/>
</dbReference>
<dbReference type="eggNOG" id="KOG0868">
    <property type="taxonomic scope" value="Eukaryota"/>
</dbReference>
<comment type="catalytic activity">
    <reaction evidence="1">
        <text>4-maleylacetoacetate = 4-fumarylacetoacetate</text>
        <dbReference type="Rhea" id="RHEA:14817"/>
        <dbReference type="ChEBI" id="CHEBI:17105"/>
        <dbReference type="ChEBI" id="CHEBI:18034"/>
        <dbReference type="EC" id="5.2.1.2"/>
    </reaction>
</comment>
<keyword evidence="6" id="KW-0828">Tyrosine catabolism</keyword>
<keyword evidence="7" id="KW-0585">Phenylalanine catabolism</keyword>
<feature type="domain" description="GST C-terminal" evidence="9">
    <location>
        <begin position="127"/>
        <end position="247"/>
    </location>
</feature>
<evidence type="ECO:0000256" key="3">
    <source>
        <dbReference type="ARBA" id="ARBA00004671"/>
    </source>
</evidence>
<proteinExistence type="inferred from homology"/>
<dbReference type="PANTHER" id="PTHR42673">
    <property type="entry name" value="MALEYLACETOACETATE ISOMERASE"/>
    <property type="match status" value="1"/>
</dbReference>
<dbReference type="HOGENOM" id="CLU_011226_20_1_1"/>
<dbReference type="PANTHER" id="PTHR42673:SF4">
    <property type="entry name" value="MALEYLACETOACETATE ISOMERASE"/>
    <property type="match status" value="1"/>
</dbReference>
<protein>
    <recommendedName>
        <fullName evidence="5">maleylacetoacetate isomerase</fullName>
        <ecNumber evidence="5">5.2.1.2</ecNumber>
    </recommendedName>
</protein>
<comment type="cofactor">
    <cofactor evidence="2">
        <name>glutathione</name>
        <dbReference type="ChEBI" id="CHEBI:57925"/>
    </cofactor>
</comment>
<feature type="domain" description="GST N-terminal" evidence="8">
    <location>
        <begin position="38"/>
        <end position="122"/>
    </location>
</feature>